<organism evidence="2 3">
    <name type="scientific">Vespula squamosa</name>
    <name type="common">Southern yellow jacket</name>
    <name type="synonym">Wasp</name>
    <dbReference type="NCBI Taxonomy" id="30214"/>
    <lineage>
        <taxon>Eukaryota</taxon>
        <taxon>Metazoa</taxon>
        <taxon>Ecdysozoa</taxon>
        <taxon>Arthropoda</taxon>
        <taxon>Hexapoda</taxon>
        <taxon>Insecta</taxon>
        <taxon>Pterygota</taxon>
        <taxon>Neoptera</taxon>
        <taxon>Endopterygota</taxon>
        <taxon>Hymenoptera</taxon>
        <taxon>Apocrita</taxon>
        <taxon>Aculeata</taxon>
        <taxon>Vespoidea</taxon>
        <taxon>Vespidae</taxon>
        <taxon>Vespinae</taxon>
        <taxon>Vespula</taxon>
    </lineage>
</organism>
<keyword evidence="1" id="KW-0472">Membrane</keyword>
<comment type="caution">
    <text evidence="2">The sequence shown here is derived from an EMBL/GenBank/DDBJ whole genome shotgun (WGS) entry which is preliminary data.</text>
</comment>
<reference evidence="2 3" key="1">
    <citation type="journal article" date="2024" name="Ann. Entomol. Soc. Am.">
        <title>Genomic analyses of the southern and eastern yellowjacket wasps (Hymenoptera: Vespidae) reveal evolutionary signatures of social life.</title>
        <authorList>
            <person name="Catto M.A."/>
            <person name="Caine P.B."/>
            <person name="Orr S.E."/>
            <person name="Hunt B.G."/>
            <person name="Goodisman M.A.D."/>
        </authorList>
    </citation>
    <scope>NUCLEOTIDE SEQUENCE [LARGE SCALE GENOMIC DNA]</scope>
    <source>
        <strain evidence="2">233</strain>
        <tissue evidence="2">Head and thorax</tissue>
    </source>
</reference>
<sequence length="111" mass="12925">MILYLGPPRKKYDKISEDRYNFLIIFNDESRYVCHALCPCSNRVPMTIEFINLLPSPILFSLLLIGQLASFQNLFCYLPAIIWATYNIITFGKNLKENVVGKWNTKIMTDK</sequence>
<evidence type="ECO:0000256" key="1">
    <source>
        <dbReference type="SAM" id="Phobius"/>
    </source>
</evidence>
<dbReference type="EMBL" id="JAUDFV010000154">
    <property type="protein sequence ID" value="KAL2716541.1"/>
    <property type="molecule type" value="Genomic_DNA"/>
</dbReference>
<keyword evidence="1" id="KW-1133">Transmembrane helix</keyword>
<keyword evidence="3" id="KW-1185">Reference proteome</keyword>
<keyword evidence="1" id="KW-0812">Transmembrane</keyword>
<evidence type="ECO:0000313" key="2">
    <source>
        <dbReference type="EMBL" id="KAL2716541.1"/>
    </source>
</evidence>
<dbReference type="AlphaFoldDB" id="A0ABD2A836"/>
<feature type="transmembrane region" description="Helical" evidence="1">
    <location>
        <begin position="58"/>
        <end position="86"/>
    </location>
</feature>
<dbReference type="Proteomes" id="UP001607302">
    <property type="component" value="Unassembled WGS sequence"/>
</dbReference>
<name>A0ABD2A836_VESSQ</name>
<protein>
    <submittedName>
        <fullName evidence="2">Uncharacterized protein</fullName>
    </submittedName>
</protein>
<accession>A0ABD2A836</accession>
<evidence type="ECO:0000313" key="3">
    <source>
        <dbReference type="Proteomes" id="UP001607302"/>
    </source>
</evidence>
<proteinExistence type="predicted"/>
<gene>
    <name evidence="2" type="ORF">V1478_014217</name>
</gene>